<accession>A0ABD3GRW1</accession>
<evidence type="ECO:0000313" key="3">
    <source>
        <dbReference type="Proteomes" id="UP001633002"/>
    </source>
</evidence>
<feature type="compositionally biased region" description="Polar residues" evidence="1">
    <location>
        <begin position="221"/>
        <end position="233"/>
    </location>
</feature>
<proteinExistence type="predicted"/>
<name>A0ABD3GRW1_9MARC</name>
<dbReference type="AlphaFoldDB" id="A0ABD3GRW1"/>
<organism evidence="2 3">
    <name type="scientific">Riccia sorocarpa</name>
    <dbReference type="NCBI Taxonomy" id="122646"/>
    <lineage>
        <taxon>Eukaryota</taxon>
        <taxon>Viridiplantae</taxon>
        <taxon>Streptophyta</taxon>
        <taxon>Embryophyta</taxon>
        <taxon>Marchantiophyta</taxon>
        <taxon>Marchantiopsida</taxon>
        <taxon>Marchantiidae</taxon>
        <taxon>Marchantiales</taxon>
        <taxon>Ricciaceae</taxon>
        <taxon>Riccia</taxon>
    </lineage>
</organism>
<keyword evidence="3" id="KW-1185">Reference proteome</keyword>
<evidence type="ECO:0008006" key="4">
    <source>
        <dbReference type="Google" id="ProtNLM"/>
    </source>
</evidence>
<feature type="region of interest" description="Disordered" evidence="1">
    <location>
        <begin position="205"/>
        <end position="243"/>
    </location>
</feature>
<protein>
    <recommendedName>
        <fullName evidence="4">DUF4283 domain-containing protein</fullName>
    </recommendedName>
</protein>
<evidence type="ECO:0000313" key="2">
    <source>
        <dbReference type="EMBL" id="KAL3679849.1"/>
    </source>
</evidence>
<reference evidence="2 3" key="1">
    <citation type="submission" date="2024-09" db="EMBL/GenBank/DDBJ databases">
        <title>Chromosome-scale assembly of Riccia sorocarpa.</title>
        <authorList>
            <person name="Paukszto L."/>
        </authorList>
    </citation>
    <scope>NUCLEOTIDE SEQUENCE [LARGE SCALE GENOMIC DNA]</scope>
    <source>
        <strain evidence="2">LP-2024</strain>
        <tissue evidence="2">Aerial parts of the thallus</tissue>
    </source>
</reference>
<dbReference type="Proteomes" id="UP001633002">
    <property type="component" value="Unassembled WGS sequence"/>
</dbReference>
<evidence type="ECO:0000256" key="1">
    <source>
        <dbReference type="SAM" id="MobiDB-lite"/>
    </source>
</evidence>
<gene>
    <name evidence="2" type="ORF">R1sor_022805</name>
</gene>
<feature type="region of interest" description="Disordered" evidence="1">
    <location>
        <begin position="87"/>
        <end position="154"/>
    </location>
</feature>
<comment type="caution">
    <text evidence="2">The sequence shown here is derived from an EMBL/GenBank/DDBJ whole genome shotgun (WGS) entry which is preliminary data.</text>
</comment>
<dbReference type="EMBL" id="JBJQOH010000007">
    <property type="protein sequence ID" value="KAL3679849.1"/>
    <property type="molecule type" value="Genomic_DNA"/>
</dbReference>
<sequence>MVDSGKSRAHIFANSPLKMGNKMVSPLPWDTKFSTRDLKSRAVPVWLELNNVHPCLMSFGLNMLRKIGPIIYTAKNLEAQRRGHFARACPLNQPREETTGTGQGNNPGRRPTATGNQGARRPTGETGAEATAQRDNTTQPGDGMMRGTAQDDFSMVRRRGKPRFQTPEIKRTMRVDNRYGVLEEPYEEPEVQPTKVEETWEIRTRTATEQGPTARRVAEVWQSSSLSEVENSGGSRGKLKTWS</sequence>